<sequence length="212" mass="23781">MDKVVLGGCVLLVVFGVFLGIGMGADPASSSKVKDAFEILGFVSAGVTAVVAVIALNSWHSQYRHAEKHKIIKRFQSVLDGGGAAEVYVRKLLQMFADMHRANKSVDIVELFDAIQEFQKAWLSHCAELEMAWQDVCLVFEDHELQLFSLEPKEIEFDVNVEVKNILQEGLVDGEPNLLEMHSISERCAFMVRQKSRQLYQESNLVIKRLIG</sequence>
<keyword evidence="3" id="KW-1185">Reference proteome</keyword>
<gene>
    <name evidence="2" type="ORF">K5H97_10525</name>
</gene>
<name>A0ABX9B9D8_9PSED</name>
<protein>
    <recommendedName>
        <fullName evidence="4">DUF4760 domain-containing protein</fullName>
    </recommendedName>
</protein>
<keyword evidence="1" id="KW-1133">Transmembrane helix</keyword>
<evidence type="ECO:0000313" key="2">
    <source>
        <dbReference type="EMBL" id="QZP28745.1"/>
    </source>
</evidence>
<keyword evidence="1" id="KW-0472">Membrane</keyword>
<feature type="transmembrane region" description="Helical" evidence="1">
    <location>
        <begin position="40"/>
        <end position="59"/>
    </location>
</feature>
<dbReference type="Proteomes" id="UP000825591">
    <property type="component" value="Chromosome"/>
</dbReference>
<dbReference type="EMBL" id="CP081966">
    <property type="protein sequence ID" value="QZP28745.1"/>
    <property type="molecule type" value="Genomic_DNA"/>
</dbReference>
<evidence type="ECO:0008006" key="4">
    <source>
        <dbReference type="Google" id="ProtNLM"/>
    </source>
</evidence>
<evidence type="ECO:0000313" key="3">
    <source>
        <dbReference type="Proteomes" id="UP000825591"/>
    </source>
</evidence>
<organism evidence="2 3">
    <name type="scientific">Pseudomonas mosselii</name>
    <dbReference type="NCBI Taxonomy" id="78327"/>
    <lineage>
        <taxon>Bacteria</taxon>
        <taxon>Pseudomonadati</taxon>
        <taxon>Pseudomonadota</taxon>
        <taxon>Gammaproteobacteria</taxon>
        <taxon>Pseudomonadales</taxon>
        <taxon>Pseudomonadaceae</taxon>
        <taxon>Pseudomonas</taxon>
    </lineage>
</organism>
<evidence type="ECO:0000256" key="1">
    <source>
        <dbReference type="SAM" id="Phobius"/>
    </source>
</evidence>
<keyword evidence="1" id="KW-0812">Transmembrane</keyword>
<dbReference type="RefSeq" id="WP_155952721.1">
    <property type="nucleotide sequence ID" value="NZ_CP081966.1"/>
</dbReference>
<proteinExistence type="predicted"/>
<accession>A0ABX9B9D8</accession>
<reference evidence="2 3" key="1">
    <citation type="submission" date="2021-08" db="EMBL/GenBank/DDBJ databases">
        <title>Bactericidal Effect of Pseudomonas oryziphila sp. nov., a novel Pseudomonas Species Against Xanthomonas oryzae Reduces Disease Severity of Bacterial Leaf Streak of Rice.</title>
        <authorList>
            <person name="Yang R."/>
            <person name="Li S."/>
            <person name="Li Y."/>
            <person name="Yan Y."/>
            <person name="Fang Y."/>
            <person name="Zou L."/>
            <person name="Chen G."/>
        </authorList>
    </citation>
    <scope>NUCLEOTIDE SEQUENCE [LARGE SCALE GENOMIC DNA]</scope>
    <source>
        <strain evidence="2 3">DSM 17497</strain>
    </source>
</reference>